<keyword evidence="6" id="KW-1185">Reference proteome</keyword>
<organism evidence="5 6">
    <name type="scientific">Arcobacter arenosus</name>
    <dbReference type="NCBI Taxonomy" id="2576037"/>
    <lineage>
        <taxon>Bacteria</taxon>
        <taxon>Pseudomonadati</taxon>
        <taxon>Campylobacterota</taxon>
        <taxon>Epsilonproteobacteria</taxon>
        <taxon>Campylobacterales</taxon>
        <taxon>Arcobacteraceae</taxon>
        <taxon>Arcobacter</taxon>
    </lineage>
</organism>
<dbReference type="InterPro" id="IPR000835">
    <property type="entry name" value="HTH_MarR-typ"/>
</dbReference>
<dbReference type="PANTHER" id="PTHR42756:SF1">
    <property type="entry name" value="TRANSCRIPTIONAL REPRESSOR OF EMRAB OPERON"/>
    <property type="match status" value="1"/>
</dbReference>
<keyword evidence="3" id="KW-0804">Transcription</keyword>
<feature type="domain" description="HTH marR-type" evidence="4">
    <location>
        <begin position="6"/>
        <end position="138"/>
    </location>
</feature>
<dbReference type="PROSITE" id="PS50995">
    <property type="entry name" value="HTH_MARR_2"/>
    <property type="match status" value="1"/>
</dbReference>
<gene>
    <name evidence="5" type="ORF">FDK22_04605</name>
</gene>
<reference evidence="5 6" key="1">
    <citation type="submission" date="2019-05" db="EMBL/GenBank/DDBJ databases">
        <title>Arcobacter sp. nov., isolated from sea sediment.</title>
        <authorList>
            <person name="Kim W."/>
        </authorList>
    </citation>
    <scope>NUCLEOTIDE SEQUENCE [LARGE SCALE GENOMIC DNA]</scope>
    <source>
        <strain evidence="5 6">CAU 1517</strain>
    </source>
</reference>
<dbReference type="Gene3D" id="1.10.10.10">
    <property type="entry name" value="Winged helix-like DNA-binding domain superfamily/Winged helix DNA-binding domain"/>
    <property type="match status" value="1"/>
</dbReference>
<evidence type="ECO:0000256" key="3">
    <source>
        <dbReference type="ARBA" id="ARBA00023163"/>
    </source>
</evidence>
<comment type="caution">
    <text evidence="5">The sequence shown here is derived from an EMBL/GenBank/DDBJ whole genome shotgun (WGS) entry which is preliminary data.</text>
</comment>
<evidence type="ECO:0000313" key="6">
    <source>
        <dbReference type="Proteomes" id="UP000308901"/>
    </source>
</evidence>
<sequence>MEITLQKSIGFKINKVANNLNSLFNQILLPFDIAIEQRVTLEIISQEKEATLTKISNTLSKDKTTISRTLRTLEKKELIKKVLSNDDKRVSFIILTKKGEETLKASQNITHKFRESLVSKLDEKEMDTLFKLLNKVDEGVRDYE</sequence>
<dbReference type="SMART" id="SM00347">
    <property type="entry name" value="HTH_MARR"/>
    <property type="match status" value="1"/>
</dbReference>
<dbReference type="RefSeq" id="WP_138151741.1">
    <property type="nucleotide sequence ID" value="NZ_CBDDKQ010000002.1"/>
</dbReference>
<dbReference type="InterPro" id="IPR036390">
    <property type="entry name" value="WH_DNA-bd_sf"/>
</dbReference>
<dbReference type="EMBL" id="VANU01000002">
    <property type="protein sequence ID" value="TLP39157.1"/>
    <property type="molecule type" value="Genomic_DNA"/>
</dbReference>
<dbReference type="Proteomes" id="UP000308901">
    <property type="component" value="Unassembled WGS sequence"/>
</dbReference>
<evidence type="ECO:0000256" key="1">
    <source>
        <dbReference type="ARBA" id="ARBA00023015"/>
    </source>
</evidence>
<dbReference type="InterPro" id="IPR023187">
    <property type="entry name" value="Tscrpt_reg_MarR-type_CS"/>
</dbReference>
<dbReference type="GO" id="GO:0003677">
    <property type="term" value="F:DNA binding"/>
    <property type="evidence" value="ECO:0007669"/>
    <property type="project" value="UniProtKB-KW"/>
</dbReference>
<keyword evidence="1" id="KW-0805">Transcription regulation</keyword>
<dbReference type="AlphaFoldDB" id="A0A5R8Y1E3"/>
<dbReference type="SUPFAM" id="SSF46785">
    <property type="entry name" value="Winged helix' DNA-binding domain"/>
    <property type="match status" value="1"/>
</dbReference>
<dbReference type="PRINTS" id="PR00598">
    <property type="entry name" value="HTHMARR"/>
</dbReference>
<dbReference type="GO" id="GO:0003700">
    <property type="term" value="F:DNA-binding transcription factor activity"/>
    <property type="evidence" value="ECO:0007669"/>
    <property type="project" value="InterPro"/>
</dbReference>
<evidence type="ECO:0000313" key="5">
    <source>
        <dbReference type="EMBL" id="TLP39157.1"/>
    </source>
</evidence>
<accession>A0A5R8Y1E3</accession>
<name>A0A5R8Y1E3_9BACT</name>
<dbReference type="Pfam" id="PF01047">
    <property type="entry name" value="MarR"/>
    <property type="match status" value="1"/>
</dbReference>
<keyword evidence="2" id="KW-0238">DNA-binding</keyword>
<dbReference type="OrthoDB" id="5348575at2"/>
<evidence type="ECO:0000259" key="4">
    <source>
        <dbReference type="PROSITE" id="PS50995"/>
    </source>
</evidence>
<dbReference type="PROSITE" id="PS01117">
    <property type="entry name" value="HTH_MARR_1"/>
    <property type="match status" value="1"/>
</dbReference>
<proteinExistence type="predicted"/>
<evidence type="ECO:0000256" key="2">
    <source>
        <dbReference type="ARBA" id="ARBA00023125"/>
    </source>
</evidence>
<dbReference type="PANTHER" id="PTHR42756">
    <property type="entry name" value="TRANSCRIPTIONAL REGULATOR, MARR"/>
    <property type="match status" value="1"/>
</dbReference>
<dbReference type="InterPro" id="IPR036388">
    <property type="entry name" value="WH-like_DNA-bd_sf"/>
</dbReference>
<protein>
    <submittedName>
        <fullName evidence="5">MarR family transcriptional regulator</fullName>
    </submittedName>
</protein>